<dbReference type="PANTHER" id="PTHR30587">
    <property type="entry name" value="FLAGELLAR BIOSYNTHETIC PROTEIN FLIP"/>
    <property type="match status" value="1"/>
</dbReference>
<evidence type="ECO:0000256" key="1">
    <source>
        <dbReference type="ARBA" id="ARBA00004651"/>
    </source>
</evidence>
<feature type="transmembrane region" description="Helical" evidence="7">
    <location>
        <begin position="12"/>
        <end position="40"/>
    </location>
</feature>
<evidence type="ECO:0000313" key="9">
    <source>
        <dbReference type="EMBL" id="MBM1193717.1"/>
    </source>
</evidence>
<dbReference type="NCBIfam" id="TIGR01102">
    <property type="entry name" value="yscR"/>
    <property type="match status" value="1"/>
</dbReference>
<dbReference type="EMBL" id="JAAEBW010000001">
    <property type="protein sequence ID" value="MBM1193717.1"/>
    <property type="molecule type" value="Genomic_DNA"/>
</dbReference>
<comment type="caution">
    <text evidence="8">The sequence shown here is derived from an EMBL/GenBank/DDBJ whole genome shotgun (WGS) entry which is preliminary data.</text>
</comment>
<accession>A0A0J6IYV9</accession>
<dbReference type="OrthoDB" id="9805111at2"/>
<sequence>MIQLPDELSLIMGLALLALLPFIAVMATSFIKMTVVFSLLRNALGVQQIPPNMAMYGLAIILSVYVMAPVGFATRDYLKTHDVSLSKTESVELFLDEGMQPYRDFLKRQIQAREHAFFVDSTRQIWPAEYADRLEPDSLLILLPAFTVSELTRAFEIGFLIYLPFIAIDLIISNILLAMGMMMVSPMTISLPFKLLLFVLLDGWARLTHGLVISYGVWP</sequence>
<dbReference type="PANTHER" id="PTHR30587:SF2">
    <property type="entry name" value="SURFACE PRESENTATION OF ANTIGENS PROTEIN SPAP"/>
    <property type="match status" value="1"/>
</dbReference>
<accession>A0A0J6IQ02</accession>
<keyword evidence="5 7" id="KW-1133">Transmembrane helix</keyword>
<evidence type="ECO:0000256" key="7">
    <source>
        <dbReference type="RuleBase" id="RU362070"/>
    </source>
</evidence>
<evidence type="ECO:0000313" key="11">
    <source>
        <dbReference type="Proteomes" id="UP000809529"/>
    </source>
</evidence>
<dbReference type="InterPro" id="IPR005838">
    <property type="entry name" value="T3SS_IM_P"/>
</dbReference>
<dbReference type="STRING" id="1608994.TU86_09890"/>
<dbReference type="InterPro" id="IPR005773">
    <property type="entry name" value="T3SS_YscR-like"/>
</dbReference>
<evidence type="ECO:0000313" key="10">
    <source>
        <dbReference type="Proteomes" id="UP000036325"/>
    </source>
</evidence>
<dbReference type="RefSeq" id="WP_048364107.1">
    <property type="nucleotide sequence ID" value="NZ_JAAEBV010000002.1"/>
</dbReference>
<dbReference type="PROSITE" id="PS01061">
    <property type="entry name" value="FLIP_2"/>
    <property type="match status" value="1"/>
</dbReference>
<reference evidence="9 11" key="2">
    <citation type="submission" date="2020-01" db="EMBL/GenBank/DDBJ databases">
        <title>Comparative genomics of meat spoilage bacteria.</title>
        <authorList>
            <person name="Hilgarth M."/>
            <person name="Vogel R.F."/>
        </authorList>
    </citation>
    <scope>NUCLEOTIDE SEQUENCE [LARGE SCALE GENOMIC DNA]</scope>
    <source>
        <strain evidence="9 11">TMW2.2077</strain>
    </source>
</reference>
<dbReference type="Proteomes" id="UP000036325">
    <property type="component" value="Unassembled WGS sequence"/>
</dbReference>
<dbReference type="NCBIfam" id="NF009438">
    <property type="entry name" value="PRK12797.1"/>
    <property type="match status" value="1"/>
</dbReference>
<comment type="similarity">
    <text evidence="2 7">Belongs to the FliP/MopC/SpaP family.</text>
</comment>
<gene>
    <name evidence="8" type="primary">ssaR</name>
    <name evidence="9" type="ORF">GYN02_00820</name>
    <name evidence="8" type="ORF">TU86_09890</name>
</gene>
<dbReference type="PROSITE" id="PS01060">
    <property type="entry name" value="FLIP_1"/>
    <property type="match status" value="1"/>
</dbReference>
<evidence type="ECO:0000256" key="4">
    <source>
        <dbReference type="ARBA" id="ARBA00022692"/>
    </source>
</evidence>
<dbReference type="EMBL" id="JYLF01000003">
    <property type="protein sequence ID" value="KMN14293.1"/>
    <property type="molecule type" value="Genomic_DNA"/>
</dbReference>
<dbReference type="GO" id="GO:0005886">
    <property type="term" value="C:plasma membrane"/>
    <property type="evidence" value="ECO:0007669"/>
    <property type="project" value="UniProtKB-SubCell"/>
</dbReference>
<dbReference type="PATRIC" id="fig|1608994.3.peg.2598"/>
<organism evidence="8 10">
    <name type="scientific">Pseudomonas weihenstephanensis</name>
    <dbReference type="NCBI Taxonomy" id="1608994"/>
    <lineage>
        <taxon>Bacteria</taxon>
        <taxon>Pseudomonadati</taxon>
        <taxon>Pseudomonadota</taxon>
        <taxon>Gammaproteobacteria</taxon>
        <taxon>Pseudomonadales</taxon>
        <taxon>Pseudomonadaceae</taxon>
        <taxon>Pseudomonas</taxon>
    </lineage>
</organism>
<evidence type="ECO:0000313" key="8">
    <source>
        <dbReference type="EMBL" id="KMN14293.1"/>
    </source>
</evidence>
<feature type="transmembrane region" description="Helical" evidence="7">
    <location>
        <begin position="52"/>
        <end position="72"/>
    </location>
</feature>
<evidence type="ECO:0000256" key="5">
    <source>
        <dbReference type="ARBA" id="ARBA00022989"/>
    </source>
</evidence>
<dbReference type="GO" id="GO:0009306">
    <property type="term" value="P:protein secretion"/>
    <property type="evidence" value="ECO:0007669"/>
    <property type="project" value="UniProtKB-UniRule"/>
</dbReference>
<keyword evidence="3 7" id="KW-1003">Cell membrane</keyword>
<proteinExistence type="inferred from homology"/>
<dbReference type="AlphaFoldDB" id="A0A0J6IQ02"/>
<keyword evidence="11" id="KW-1185">Reference proteome</keyword>
<reference evidence="8 10" key="1">
    <citation type="submission" date="2015-02" db="EMBL/GenBank/DDBJ databases">
        <title>Pseudomonas helleri sp. nov. and Pseudomonas weihenstephanensis sp. nov., isolated from raw cows milk.</title>
        <authorList>
            <person name="von Neubeck M."/>
            <person name="Huptas C."/>
            <person name="Wenning M."/>
            <person name="Scherer S."/>
        </authorList>
    </citation>
    <scope>NUCLEOTIDE SEQUENCE [LARGE SCALE GENOMIC DNA]</scope>
    <source>
        <strain evidence="8 10">DSM 29166</strain>
    </source>
</reference>
<name>A0A0J6IQ02_9PSED</name>
<protein>
    <submittedName>
        <fullName evidence="9">EscR/YscR/HrcR family type III secretion system export apparatus protein</fullName>
    </submittedName>
    <submittedName>
        <fullName evidence="8">Type III secretion system protein SsaR</fullName>
    </submittedName>
</protein>
<comment type="subcellular location">
    <subcellularLocation>
        <location evidence="1">Cell membrane</location>
        <topology evidence="1">Multi-pass membrane protein</topology>
    </subcellularLocation>
</comment>
<evidence type="ECO:0000256" key="2">
    <source>
        <dbReference type="ARBA" id="ARBA00006257"/>
    </source>
</evidence>
<keyword evidence="6 7" id="KW-0472">Membrane</keyword>
<feature type="transmembrane region" description="Helical" evidence="7">
    <location>
        <begin position="195"/>
        <end position="218"/>
    </location>
</feature>
<keyword evidence="4 7" id="KW-0812">Transmembrane</keyword>
<dbReference type="Pfam" id="PF00813">
    <property type="entry name" value="FliP"/>
    <property type="match status" value="1"/>
</dbReference>
<evidence type="ECO:0000256" key="3">
    <source>
        <dbReference type="ARBA" id="ARBA00022475"/>
    </source>
</evidence>
<dbReference type="PRINTS" id="PR01302">
    <property type="entry name" value="TYPE3IMPPROT"/>
</dbReference>
<feature type="transmembrane region" description="Helical" evidence="7">
    <location>
        <begin position="159"/>
        <end position="183"/>
    </location>
</feature>
<dbReference type="Proteomes" id="UP000809529">
    <property type="component" value="Unassembled WGS sequence"/>
</dbReference>
<evidence type="ECO:0000256" key="6">
    <source>
        <dbReference type="ARBA" id="ARBA00023136"/>
    </source>
</evidence>